<dbReference type="PANTHER" id="PTHR33608">
    <property type="entry name" value="BLL2464 PROTEIN"/>
    <property type="match status" value="1"/>
</dbReference>
<dbReference type="Proteomes" id="UP001157133">
    <property type="component" value="Unassembled WGS sequence"/>
</dbReference>
<dbReference type="EMBL" id="BSSU01000008">
    <property type="protein sequence ID" value="GLX82364.1"/>
    <property type="molecule type" value="Genomic_DNA"/>
</dbReference>
<name>A0ABQ6H384_9GAMM</name>
<reference evidence="2 3" key="1">
    <citation type="submission" date="2023-03" db="EMBL/GenBank/DDBJ databases">
        <title>Draft genome sequence of Thalassotalea eurytherma JCM 18482T.</title>
        <authorList>
            <person name="Sawabe T."/>
        </authorList>
    </citation>
    <scope>NUCLEOTIDE SEQUENCE [LARGE SCALE GENOMIC DNA]</scope>
    <source>
        <strain evidence="2 3">JCM 18482</strain>
    </source>
</reference>
<keyword evidence="3" id="KW-1185">Reference proteome</keyword>
<sequence>MAEQVLDERIHTSLKHLMRLKHHAHGFSFLPKQPIKSVLMGRKRSTIRGRGLDFFELRDYRPGDDIRSMDWRVTNRMRKPYVRIYAEEKDRPVMIVVDQRRGMFFGSQWKMKSVIAAELAALTAWKALDDGDRIGFILLGDERYVECPPTRSRAKIQQYMALIAKFNQKLHSSNKQLKQNLSMPELLTKVEKLITHDYLVIVISDFIDRQDNVLGSLSKISQHNDIIVYYVFDSIEHDISNLAGMVVGDGEYQMQVAQQKDDIVDGYNAFTQEALTNIKQTFNKHNIPMLFFSTEEEVASQIRHHLGAA</sequence>
<dbReference type="Pfam" id="PF01882">
    <property type="entry name" value="DUF58"/>
    <property type="match status" value="1"/>
</dbReference>
<organism evidence="2 3">
    <name type="scientific">Thalassotalea eurytherma</name>
    <dbReference type="NCBI Taxonomy" id="1144278"/>
    <lineage>
        <taxon>Bacteria</taxon>
        <taxon>Pseudomonadati</taxon>
        <taxon>Pseudomonadota</taxon>
        <taxon>Gammaproteobacteria</taxon>
        <taxon>Alteromonadales</taxon>
        <taxon>Colwelliaceae</taxon>
        <taxon>Thalassotalea</taxon>
    </lineage>
</organism>
<evidence type="ECO:0000259" key="1">
    <source>
        <dbReference type="Pfam" id="PF01882"/>
    </source>
</evidence>
<accession>A0ABQ6H384</accession>
<dbReference type="SUPFAM" id="SSF53300">
    <property type="entry name" value="vWA-like"/>
    <property type="match status" value="1"/>
</dbReference>
<comment type="caution">
    <text evidence="2">The sequence shown here is derived from an EMBL/GenBank/DDBJ whole genome shotgun (WGS) entry which is preliminary data.</text>
</comment>
<proteinExistence type="predicted"/>
<evidence type="ECO:0000313" key="3">
    <source>
        <dbReference type="Proteomes" id="UP001157133"/>
    </source>
</evidence>
<dbReference type="RefSeq" id="WP_284207720.1">
    <property type="nucleotide sequence ID" value="NZ_BSSU01000008.1"/>
</dbReference>
<feature type="domain" description="DUF58" evidence="1">
    <location>
        <begin position="56"/>
        <end position="257"/>
    </location>
</feature>
<evidence type="ECO:0000313" key="2">
    <source>
        <dbReference type="EMBL" id="GLX82364.1"/>
    </source>
</evidence>
<dbReference type="PANTHER" id="PTHR33608:SF12">
    <property type="entry name" value="DUF58 DOMAIN-CONTAINING PROTEIN"/>
    <property type="match status" value="1"/>
</dbReference>
<gene>
    <name evidence="2" type="ORF">theurythT_18160</name>
</gene>
<dbReference type="InterPro" id="IPR036465">
    <property type="entry name" value="vWFA_dom_sf"/>
</dbReference>
<protein>
    <recommendedName>
        <fullName evidence="1">DUF58 domain-containing protein</fullName>
    </recommendedName>
</protein>
<dbReference type="InterPro" id="IPR002881">
    <property type="entry name" value="DUF58"/>
</dbReference>